<organism evidence="3 4">
    <name type="scientific">Batillaria attramentaria</name>
    <dbReference type="NCBI Taxonomy" id="370345"/>
    <lineage>
        <taxon>Eukaryota</taxon>
        <taxon>Metazoa</taxon>
        <taxon>Spiralia</taxon>
        <taxon>Lophotrochozoa</taxon>
        <taxon>Mollusca</taxon>
        <taxon>Gastropoda</taxon>
        <taxon>Caenogastropoda</taxon>
        <taxon>Sorbeoconcha</taxon>
        <taxon>Cerithioidea</taxon>
        <taxon>Batillariidae</taxon>
        <taxon>Batillaria</taxon>
    </lineage>
</organism>
<evidence type="ECO:0000256" key="1">
    <source>
        <dbReference type="PROSITE-ProRule" id="PRU00409"/>
    </source>
</evidence>
<comment type="caution">
    <text evidence="3">The sequence shown here is derived from an EMBL/GenBank/DDBJ whole genome shotgun (WGS) entry which is preliminary data.</text>
</comment>
<gene>
    <name evidence="3" type="ORF">BaRGS_00018774</name>
</gene>
<keyword evidence="4" id="KW-1185">Reference proteome</keyword>
<evidence type="ECO:0000313" key="4">
    <source>
        <dbReference type="Proteomes" id="UP001519460"/>
    </source>
</evidence>
<evidence type="ECO:0000313" key="3">
    <source>
        <dbReference type="EMBL" id="KAK7490074.1"/>
    </source>
</evidence>
<dbReference type="PANTHER" id="PTHR48066:SF1">
    <property type="entry name" value="CARNOSINE SYNTHASE 1"/>
    <property type="match status" value="1"/>
</dbReference>
<dbReference type="EMBL" id="JACVVK020000131">
    <property type="protein sequence ID" value="KAK7490074.1"/>
    <property type="molecule type" value="Genomic_DNA"/>
</dbReference>
<reference evidence="3 4" key="1">
    <citation type="journal article" date="2023" name="Sci. Data">
        <title>Genome assembly of the Korean intertidal mud-creeper Batillaria attramentaria.</title>
        <authorList>
            <person name="Patra A.K."/>
            <person name="Ho P.T."/>
            <person name="Jun S."/>
            <person name="Lee S.J."/>
            <person name="Kim Y."/>
            <person name="Won Y.J."/>
        </authorList>
    </citation>
    <scope>NUCLEOTIDE SEQUENCE [LARGE SCALE GENOMIC DNA]</scope>
    <source>
        <strain evidence="3">Wonlab-2016</strain>
    </source>
</reference>
<dbReference type="InterPro" id="IPR031046">
    <property type="entry name" value="CARNS1"/>
</dbReference>
<name>A0ABD0KT33_9CAEN</name>
<dbReference type="AlphaFoldDB" id="A0ABD0KT33"/>
<feature type="domain" description="ATP-grasp" evidence="2">
    <location>
        <begin position="355"/>
        <end position="554"/>
    </location>
</feature>
<dbReference type="Proteomes" id="UP001519460">
    <property type="component" value="Unassembled WGS sequence"/>
</dbReference>
<dbReference type="Gene3D" id="3.40.50.20">
    <property type="match status" value="1"/>
</dbReference>
<dbReference type="InterPro" id="IPR011761">
    <property type="entry name" value="ATP-grasp"/>
</dbReference>
<keyword evidence="1" id="KW-0547">Nucleotide-binding</keyword>
<protein>
    <recommendedName>
        <fullName evidence="2">ATP-grasp domain-containing protein</fullName>
    </recommendedName>
</protein>
<keyword evidence="1" id="KW-0067">ATP-binding</keyword>
<evidence type="ECO:0000259" key="2">
    <source>
        <dbReference type="PROSITE" id="PS50975"/>
    </source>
</evidence>
<dbReference type="Gene3D" id="3.30.470.20">
    <property type="entry name" value="ATP-grasp fold, B domain"/>
    <property type="match status" value="1"/>
</dbReference>
<dbReference type="PROSITE" id="PS50975">
    <property type="entry name" value="ATP_GRASP"/>
    <property type="match status" value="1"/>
</dbReference>
<accession>A0ABD0KT33</accession>
<dbReference type="SUPFAM" id="SSF56059">
    <property type="entry name" value="Glutathione synthetase ATP-binding domain-like"/>
    <property type="match status" value="1"/>
</dbReference>
<sequence length="667" mass="72582">MISSFGYKENKLPSPTPFSTSDLSGITSAVLDLLNCPDSGDGVLLEAFYRSFHPAVPTGIGRHAVNVGKTKHDFRVTTVVSRTPLDGARVTQVVCSIGDLCGSGIASSVPSSLEMTLRKWGITDTTQQKAIRDTVRGAAEKILLVLIDREKNATSTDRGAKEACTEILGVELVITKIDDVFIPVVTNIKAQGFLHQMSLFENINPVHRGQAARTWVQTMLFRSQKFIMKGKTLVIVGGGGYSNRQTWTDILDFGVKVVLVESDQDHFAKGQVHRFLHLDIDYHSRDLEHADVIVKFVQSQIGHVDGCLTFLEDNVPLASLVGEALHLPHTPSYKAAVAAKTKGLTQSVLFSTAPPLHVMPPSLCSSPVVRLNGVEDLHNAVKQVPLPAVMKFEYGMQAVGVKHVRTFEEALSHMQHVPTILGVKDGLGHGDSMVLMPRLLGTEHDVDIVLMEGQLMAGFVMDHGPTHEPMCSETVISSPSVLSGEQQRQLVAAAAASCTGIGLDTGVFAVEMMMTPRGPKLLEINARLGALYTRVFHRLIYGVDLLYLALMAACGVRPVAGSNIVSGYTSVQAREDNGQLIAFPLYPKRHGKALATSRLHDQGTILYLQFHEGIELRDDEFDQAFALLAVRAPTLEEARTKLLATCTALELETEDTMVEILQDLVFA</sequence>
<dbReference type="GO" id="GO:0005524">
    <property type="term" value="F:ATP binding"/>
    <property type="evidence" value="ECO:0007669"/>
    <property type="project" value="UniProtKB-UniRule"/>
</dbReference>
<dbReference type="PANTHER" id="PTHR48066">
    <property type="entry name" value="CARNOSINE SYNTHASE 1"/>
    <property type="match status" value="1"/>
</dbReference>
<proteinExistence type="predicted"/>